<dbReference type="EMBL" id="CM042034">
    <property type="protein sequence ID" value="KAI3761431.1"/>
    <property type="molecule type" value="Genomic_DNA"/>
</dbReference>
<sequence length="128" mass="14187">MMIGINVTLFMMVAIQLVMVDIVVTPLKGRYRNTKFIEDKAVGSELRTPTLVFGNALKPTMTTSKRLSDRKVEKFQKNIKTRGLVPETTTKKKDSYPVGPIVLGFFIFVVIGSSLFQIIRTATSGGMA</sequence>
<gene>
    <name evidence="1" type="ORF">L1987_51847</name>
</gene>
<evidence type="ECO:0000313" key="2">
    <source>
        <dbReference type="Proteomes" id="UP001056120"/>
    </source>
</evidence>
<reference evidence="2" key="1">
    <citation type="journal article" date="2022" name="Mol. Ecol. Resour.">
        <title>The genomes of chicory, endive, great burdock and yacon provide insights into Asteraceae palaeo-polyploidization history and plant inulin production.</title>
        <authorList>
            <person name="Fan W."/>
            <person name="Wang S."/>
            <person name="Wang H."/>
            <person name="Wang A."/>
            <person name="Jiang F."/>
            <person name="Liu H."/>
            <person name="Zhao H."/>
            <person name="Xu D."/>
            <person name="Zhang Y."/>
        </authorList>
    </citation>
    <scope>NUCLEOTIDE SEQUENCE [LARGE SCALE GENOMIC DNA]</scope>
    <source>
        <strain evidence="2">cv. Yunnan</strain>
    </source>
</reference>
<name>A0ACB9ERT4_9ASTR</name>
<dbReference type="Proteomes" id="UP001056120">
    <property type="component" value="Linkage Group LG17"/>
</dbReference>
<reference evidence="1 2" key="2">
    <citation type="journal article" date="2022" name="Mol. Ecol. Resour.">
        <title>The genomes of chicory, endive, great burdock and yacon provide insights into Asteraceae paleo-polyploidization history and plant inulin production.</title>
        <authorList>
            <person name="Fan W."/>
            <person name="Wang S."/>
            <person name="Wang H."/>
            <person name="Wang A."/>
            <person name="Jiang F."/>
            <person name="Liu H."/>
            <person name="Zhao H."/>
            <person name="Xu D."/>
            <person name="Zhang Y."/>
        </authorList>
    </citation>
    <scope>NUCLEOTIDE SEQUENCE [LARGE SCALE GENOMIC DNA]</scope>
    <source>
        <strain evidence="2">cv. Yunnan</strain>
        <tissue evidence="1">Leaves</tissue>
    </source>
</reference>
<proteinExistence type="predicted"/>
<protein>
    <submittedName>
        <fullName evidence="1">Uncharacterized protein</fullName>
    </submittedName>
</protein>
<accession>A0ACB9ERT4</accession>
<keyword evidence="2" id="KW-1185">Reference proteome</keyword>
<comment type="caution">
    <text evidence="1">The sequence shown here is derived from an EMBL/GenBank/DDBJ whole genome shotgun (WGS) entry which is preliminary data.</text>
</comment>
<evidence type="ECO:0000313" key="1">
    <source>
        <dbReference type="EMBL" id="KAI3761431.1"/>
    </source>
</evidence>
<organism evidence="1 2">
    <name type="scientific">Smallanthus sonchifolius</name>
    <dbReference type="NCBI Taxonomy" id="185202"/>
    <lineage>
        <taxon>Eukaryota</taxon>
        <taxon>Viridiplantae</taxon>
        <taxon>Streptophyta</taxon>
        <taxon>Embryophyta</taxon>
        <taxon>Tracheophyta</taxon>
        <taxon>Spermatophyta</taxon>
        <taxon>Magnoliopsida</taxon>
        <taxon>eudicotyledons</taxon>
        <taxon>Gunneridae</taxon>
        <taxon>Pentapetalae</taxon>
        <taxon>asterids</taxon>
        <taxon>campanulids</taxon>
        <taxon>Asterales</taxon>
        <taxon>Asteraceae</taxon>
        <taxon>Asteroideae</taxon>
        <taxon>Heliantheae alliance</taxon>
        <taxon>Millerieae</taxon>
        <taxon>Smallanthus</taxon>
    </lineage>
</organism>